<protein>
    <recommendedName>
        <fullName evidence="4">CHORD domain-containing protein</fullName>
    </recommendedName>
</protein>
<dbReference type="Gene3D" id="4.10.1130.20">
    <property type="match status" value="1"/>
</dbReference>
<sequence>MKVFLHYEDNDNADYHKTLKITLPKSWKSGPASNLLSQFVESYNAKFEETNPLSVENMHLSLRKVIERSEKSELVALCSDDVVIDEIPDRGDVYICHGASKTKGDMEAEEKAVRKEQEDLLKNTVSCTRFGCSNRFRKEGPVPDCQYHRLPPVFHETAKYWACCPKKKAYDWEEFQRIPGCMTGKCTDVKEDGQKLFLGGTDLREQASEGAKLKSIDDFNKAQAQGGEAAPVLDRLKKVMQELDVEPELFDQVVNGIKKELEPQGLADADLLKAVADELGSNLKKMMKNVAAEQLRIK</sequence>
<dbReference type="InterPro" id="IPR039790">
    <property type="entry name" value="CHRD1"/>
</dbReference>
<keyword evidence="2" id="KW-0677">Repeat</keyword>
<evidence type="ECO:0000313" key="5">
    <source>
        <dbReference type="EMBL" id="CAJ1957414.1"/>
    </source>
</evidence>
<evidence type="ECO:0000256" key="3">
    <source>
        <dbReference type="ARBA" id="ARBA00022833"/>
    </source>
</evidence>
<feature type="domain" description="CHORD" evidence="4">
    <location>
        <begin position="127"/>
        <end position="186"/>
    </location>
</feature>
<comment type="caution">
    <text evidence="5">The sequence shown here is derived from an EMBL/GenBank/DDBJ whole genome shotgun (WGS) entry which is preliminary data.</text>
</comment>
<dbReference type="Pfam" id="PF04968">
    <property type="entry name" value="CHORD"/>
    <property type="match status" value="1"/>
</dbReference>
<dbReference type="Proteomes" id="UP001295423">
    <property type="component" value="Unassembled WGS sequence"/>
</dbReference>
<gene>
    <name evidence="5" type="ORF">CYCCA115_LOCUS16704</name>
</gene>
<keyword evidence="1" id="KW-0479">Metal-binding</keyword>
<dbReference type="InterPro" id="IPR007051">
    <property type="entry name" value="CHORD_dom"/>
</dbReference>
<keyword evidence="3" id="KW-0862">Zinc</keyword>
<reference evidence="5" key="1">
    <citation type="submission" date="2023-08" db="EMBL/GenBank/DDBJ databases">
        <authorList>
            <person name="Audoor S."/>
            <person name="Bilcke G."/>
        </authorList>
    </citation>
    <scope>NUCLEOTIDE SEQUENCE</scope>
</reference>
<proteinExistence type="predicted"/>
<accession>A0AAD2JKJ5</accession>
<dbReference type="GO" id="GO:0046872">
    <property type="term" value="F:metal ion binding"/>
    <property type="evidence" value="ECO:0007669"/>
    <property type="project" value="UniProtKB-KW"/>
</dbReference>
<organism evidence="5 6">
    <name type="scientific">Cylindrotheca closterium</name>
    <dbReference type="NCBI Taxonomy" id="2856"/>
    <lineage>
        <taxon>Eukaryota</taxon>
        <taxon>Sar</taxon>
        <taxon>Stramenopiles</taxon>
        <taxon>Ochrophyta</taxon>
        <taxon>Bacillariophyta</taxon>
        <taxon>Bacillariophyceae</taxon>
        <taxon>Bacillariophycidae</taxon>
        <taxon>Bacillariales</taxon>
        <taxon>Bacillariaceae</taxon>
        <taxon>Cylindrotheca</taxon>
    </lineage>
</organism>
<evidence type="ECO:0000313" key="6">
    <source>
        <dbReference type="Proteomes" id="UP001295423"/>
    </source>
</evidence>
<keyword evidence="6" id="KW-1185">Reference proteome</keyword>
<dbReference type="AlphaFoldDB" id="A0AAD2JKJ5"/>
<evidence type="ECO:0000256" key="1">
    <source>
        <dbReference type="ARBA" id="ARBA00022723"/>
    </source>
</evidence>
<name>A0AAD2JKJ5_9STRA</name>
<evidence type="ECO:0000256" key="2">
    <source>
        <dbReference type="ARBA" id="ARBA00022737"/>
    </source>
</evidence>
<evidence type="ECO:0000259" key="4">
    <source>
        <dbReference type="PROSITE" id="PS51401"/>
    </source>
</evidence>
<dbReference type="EMBL" id="CAKOGP040001943">
    <property type="protein sequence ID" value="CAJ1957414.1"/>
    <property type="molecule type" value="Genomic_DNA"/>
</dbReference>
<dbReference type="PROSITE" id="PS51401">
    <property type="entry name" value="CHORD"/>
    <property type="match status" value="1"/>
</dbReference>
<dbReference type="PANTHER" id="PTHR46983:SF3">
    <property type="entry name" value="CHPADIPLOID STATE MAINTENANCE PROTEIN CHPA"/>
    <property type="match status" value="1"/>
</dbReference>
<dbReference type="PANTHER" id="PTHR46983">
    <property type="entry name" value="CYSTEINE AND HISTIDINE-RICH DOMAIN-CONTAINING PROTEIN 1"/>
    <property type="match status" value="1"/>
</dbReference>